<protein>
    <submittedName>
        <fullName evidence="1">Uncharacterized protein</fullName>
    </submittedName>
</protein>
<reference evidence="1" key="1">
    <citation type="submission" date="2018-02" db="EMBL/GenBank/DDBJ databases">
        <title>Rhizophora mucronata_Transcriptome.</title>
        <authorList>
            <person name="Meera S.P."/>
            <person name="Sreeshan A."/>
            <person name="Augustine A."/>
        </authorList>
    </citation>
    <scope>NUCLEOTIDE SEQUENCE</scope>
    <source>
        <tissue evidence="1">Leaf</tissue>
    </source>
</reference>
<organism evidence="1">
    <name type="scientific">Rhizophora mucronata</name>
    <name type="common">Asiatic mangrove</name>
    <dbReference type="NCBI Taxonomy" id="61149"/>
    <lineage>
        <taxon>Eukaryota</taxon>
        <taxon>Viridiplantae</taxon>
        <taxon>Streptophyta</taxon>
        <taxon>Embryophyta</taxon>
        <taxon>Tracheophyta</taxon>
        <taxon>Spermatophyta</taxon>
        <taxon>Magnoliopsida</taxon>
        <taxon>eudicotyledons</taxon>
        <taxon>Gunneridae</taxon>
        <taxon>Pentapetalae</taxon>
        <taxon>rosids</taxon>
        <taxon>fabids</taxon>
        <taxon>Malpighiales</taxon>
        <taxon>Rhizophoraceae</taxon>
        <taxon>Rhizophora</taxon>
    </lineage>
</organism>
<sequence>MAREKKEKGKGSSNIYFLQQVWITFLTNI</sequence>
<dbReference type="EMBL" id="GGEC01071644">
    <property type="protein sequence ID" value="MBX52128.1"/>
    <property type="molecule type" value="Transcribed_RNA"/>
</dbReference>
<accession>A0A2P2PBJ7</accession>
<evidence type="ECO:0000313" key="1">
    <source>
        <dbReference type="EMBL" id="MBX52128.1"/>
    </source>
</evidence>
<proteinExistence type="predicted"/>
<dbReference type="AlphaFoldDB" id="A0A2P2PBJ7"/>
<name>A0A2P2PBJ7_RHIMU</name>